<dbReference type="AlphaFoldDB" id="F3QRQ1"/>
<evidence type="ECO:0000313" key="2">
    <source>
        <dbReference type="Proteomes" id="UP000005546"/>
    </source>
</evidence>
<sequence length="143" mass="16202">MQDFLPYNRGTNLNGHPDFAIFNGQYEEVTDSLINLSGSRPLAIITARKELKAEDWEKLKALNTLAKQGDISLCLMSLPGLNERNTMETCYADEVTLKSILRNEKGILIVENSIIRAKWNLDTRPTKPIHHVTHLKQLAAWNS</sequence>
<keyword evidence="2" id="KW-1185">Reference proteome</keyword>
<proteinExistence type="predicted"/>
<dbReference type="Proteomes" id="UP000005546">
    <property type="component" value="Unassembled WGS sequence"/>
</dbReference>
<dbReference type="OrthoDB" id="1097411at2"/>
<dbReference type="RefSeq" id="WP_008625518.1">
    <property type="nucleotide sequence ID" value="NZ_GL883826.1"/>
</dbReference>
<comment type="caution">
    <text evidence="1">The sequence shown here is derived from an EMBL/GenBank/DDBJ whole genome shotgun (WGS) entry which is preliminary data.</text>
</comment>
<accession>F3QRQ1</accession>
<dbReference type="EMBL" id="AFBR01000022">
    <property type="protein sequence ID" value="EGG55989.1"/>
    <property type="molecule type" value="Genomic_DNA"/>
</dbReference>
<gene>
    <name evidence="1" type="ORF">HMPREF9442_00855</name>
</gene>
<dbReference type="HOGENOM" id="CLU_1804358_0_0_10"/>
<evidence type="ECO:0000313" key="1">
    <source>
        <dbReference type="EMBL" id="EGG55989.1"/>
    </source>
</evidence>
<dbReference type="STRING" id="762982.HMPREF9442_00855"/>
<organism evidence="1 2">
    <name type="scientific">Paraprevotella xylaniphila YIT 11841</name>
    <dbReference type="NCBI Taxonomy" id="762982"/>
    <lineage>
        <taxon>Bacteria</taxon>
        <taxon>Pseudomonadati</taxon>
        <taxon>Bacteroidota</taxon>
        <taxon>Bacteroidia</taxon>
        <taxon>Bacteroidales</taxon>
        <taxon>Prevotellaceae</taxon>
        <taxon>Paraprevotella</taxon>
    </lineage>
</organism>
<reference evidence="1 2" key="1">
    <citation type="submission" date="2011-02" db="EMBL/GenBank/DDBJ databases">
        <authorList>
            <person name="Weinstock G."/>
            <person name="Sodergren E."/>
            <person name="Clifton S."/>
            <person name="Fulton L."/>
            <person name="Fulton B."/>
            <person name="Courtney L."/>
            <person name="Fronick C."/>
            <person name="Harrison M."/>
            <person name="Strong C."/>
            <person name="Farmer C."/>
            <person name="Delahaunty K."/>
            <person name="Markovic C."/>
            <person name="Hall O."/>
            <person name="Minx P."/>
            <person name="Tomlinson C."/>
            <person name="Mitreva M."/>
            <person name="Hou S."/>
            <person name="Chen J."/>
            <person name="Wollam A."/>
            <person name="Pepin K.H."/>
            <person name="Johnson M."/>
            <person name="Bhonagiri V."/>
            <person name="Zhang X."/>
            <person name="Suruliraj S."/>
            <person name="Warren W."/>
            <person name="Chinwalla A."/>
            <person name="Mardis E.R."/>
            <person name="Wilson R.K."/>
        </authorList>
    </citation>
    <scope>NUCLEOTIDE SEQUENCE [LARGE SCALE GENOMIC DNA]</scope>
    <source>
        <strain evidence="1 2">YIT 11841</strain>
    </source>
</reference>
<protein>
    <submittedName>
        <fullName evidence="1">Uncharacterized protein</fullName>
    </submittedName>
</protein>
<name>F3QRQ1_9BACT</name>